<dbReference type="Gene3D" id="2.130.10.130">
    <property type="entry name" value="Integrin alpha, N-terminal"/>
    <property type="match status" value="1"/>
</dbReference>
<dbReference type="SUPFAM" id="SSF69318">
    <property type="entry name" value="Integrin alpha N-terminal domain"/>
    <property type="match status" value="1"/>
</dbReference>
<dbReference type="InterPro" id="IPR028994">
    <property type="entry name" value="Integrin_alpha_N"/>
</dbReference>
<name>A0A8S4BZQ9_9ACAR</name>
<accession>A0A8S4BZQ9</accession>
<dbReference type="Proteomes" id="UP000837675">
    <property type="component" value="Unassembled WGS sequence"/>
</dbReference>
<evidence type="ECO:0000256" key="1">
    <source>
        <dbReference type="PROSITE-ProRule" id="PRU00803"/>
    </source>
</evidence>
<comment type="caution">
    <text evidence="2">The sequence shown here is derived from an EMBL/GenBank/DDBJ whole genome shotgun (WGS) entry which is preliminary data.</text>
</comment>
<sequence>MTKSSIQLALDWFSMDYSYDNATVFVALIEDINGNGKIDIIIGAPTVDDGDKIDSGQAYVVFGKPSLTLLWNFET</sequence>
<dbReference type="InterPro" id="IPR013519">
    <property type="entry name" value="Int_alpha_beta-p"/>
</dbReference>
<protein>
    <submittedName>
        <fullName evidence="2">Uncharacterized protein</fullName>
    </submittedName>
</protein>
<dbReference type="PROSITE" id="PS51470">
    <property type="entry name" value="FG_GAP"/>
    <property type="match status" value="1"/>
</dbReference>
<proteinExistence type="predicted"/>
<reference evidence="2" key="1">
    <citation type="submission" date="2021-06" db="EMBL/GenBank/DDBJ databases">
        <authorList>
            <person name="Nardi T."/>
            <person name="Nardi T."/>
        </authorList>
    </citation>
    <scope>NUCLEOTIDE SEQUENCE</scope>
</reference>
<evidence type="ECO:0000313" key="3">
    <source>
        <dbReference type="Proteomes" id="UP000837675"/>
    </source>
</evidence>
<organism evidence="2 3">
    <name type="scientific">Hyalomma marginatum</name>
    <dbReference type="NCBI Taxonomy" id="34627"/>
    <lineage>
        <taxon>Eukaryota</taxon>
        <taxon>Metazoa</taxon>
        <taxon>Ecdysozoa</taxon>
        <taxon>Arthropoda</taxon>
        <taxon>Chelicerata</taxon>
        <taxon>Arachnida</taxon>
        <taxon>Acari</taxon>
        <taxon>Parasitiformes</taxon>
        <taxon>Ixodida</taxon>
        <taxon>Ixodoidea</taxon>
        <taxon>Ixodidae</taxon>
        <taxon>Hyalomminae</taxon>
        <taxon>Hyalomma</taxon>
    </lineage>
</organism>
<gene>
    <name evidence="2" type="ORF">MHYMCMPASI_00154</name>
</gene>
<keyword evidence="3" id="KW-1185">Reference proteome</keyword>
<dbReference type="AlphaFoldDB" id="A0A8S4BZQ9"/>
<evidence type="ECO:0000313" key="2">
    <source>
        <dbReference type="EMBL" id="CAG7589503.1"/>
    </source>
</evidence>
<feature type="repeat" description="FG-GAP" evidence="1">
    <location>
        <begin position="6"/>
        <end position="70"/>
    </location>
</feature>
<dbReference type="EMBL" id="CAJVAF010000039">
    <property type="protein sequence ID" value="CAG7589503.1"/>
    <property type="molecule type" value="Genomic_DNA"/>
</dbReference>